<organism evidence="3 4">
    <name type="scientific">Candidatus Saganbacteria bacterium</name>
    <dbReference type="NCBI Taxonomy" id="2575572"/>
    <lineage>
        <taxon>Bacteria</taxon>
        <taxon>Bacillati</taxon>
        <taxon>Saganbacteria</taxon>
    </lineage>
</organism>
<evidence type="ECO:0000313" key="3">
    <source>
        <dbReference type="EMBL" id="KAF0132961.1"/>
    </source>
</evidence>
<feature type="region of interest" description="Disordered" evidence="1">
    <location>
        <begin position="91"/>
        <end position="112"/>
    </location>
</feature>
<gene>
    <name evidence="3" type="ORF">FD145_1496</name>
</gene>
<comment type="caution">
    <text evidence="3">The sequence shown here is derived from an EMBL/GenBank/DDBJ whole genome shotgun (WGS) entry which is preliminary data.</text>
</comment>
<reference evidence="3 4" key="1">
    <citation type="submission" date="2019-12" db="EMBL/GenBank/DDBJ databases">
        <authorList>
            <person name="Wolfe R."/>
            <person name="Danczak R."/>
            <person name="Wilkins M."/>
        </authorList>
    </citation>
    <scope>NUCLEOTIDE SEQUENCE [LARGE SCALE GENOMIC DNA]</scope>
    <source>
        <strain evidence="3">X2_MaxBin.013</strain>
    </source>
</reference>
<accession>A0A833NZG3</accession>
<protein>
    <submittedName>
        <fullName evidence="3">Uncharacterized protein</fullName>
    </submittedName>
</protein>
<evidence type="ECO:0000256" key="1">
    <source>
        <dbReference type="SAM" id="MobiDB-lite"/>
    </source>
</evidence>
<feature type="transmembrane region" description="Helical" evidence="2">
    <location>
        <begin position="43"/>
        <end position="65"/>
    </location>
</feature>
<keyword evidence="2" id="KW-0472">Membrane</keyword>
<keyword evidence="2" id="KW-1133">Transmembrane helix</keyword>
<sequence length="112" mass="12031">MMAGMGYGFLLSIILTVALLLGFAYIIWVLASKETGGTKTLGQAISAIIALLVIIIFVVGGLFLGGSKRGMMGMKGCPMGGMMGKMDSPMKSDHMKKMPMDPDTHRKMQEKK</sequence>
<evidence type="ECO:0000313" key="4">
    <source>
        <dbReference type="Proteomes" id="UP000488506"/>
    </source>
</evidence>
<proteinExistence type="predicted"/>
<keyword evidence="2" id="KW-0812">Transmembrane</keyword>
<dbReference type="AlphaFoldDB" id="A0A833NZG3"/>
<evidence type="ECO:0000256" key="2">
    <source>
        <dbReference type="SAM" id="Phobius"/>
    </source>
</evidence>
<name>A0A833NZG3_UNCSA</name>
<dbReference type="EMBL" id="WPAF01000038">
    <property type="protein sequence ID" value="KAF0132961.1"/>
    <property type="molecule type" value="Genomic_DNA"/>
</dbReference>
<dbReference type="Proteomes" id="UP000488506">
    <property type="component" value="Unassembled WGS sequence"/>
</dbReference>
<feature type="transmembrane region" description="Helical" evidence="2">
    <location>
        <begin position="7"/>
        <end position="31"/>
    </location>
</feature>